<keyword evidence="1" id="KW-0805">Transcription regulation</keyword>
<dbReference type="Gene3D" id="1.10.10.10">
    <property type="entry name" value="Winged helix-like DNA-binding domain superfamily/Winged helix DNA-binding domain"/>
    <property type="match status" value="1"/>
</dbReference>
<evidence type="ECO:0000256" key="2">
    <source>
        <dbReference type="ARBA" id="ARBA00023125"/>
    </source>
</evidence>
<dbReference type="PANTHER" id="PTHR33164:SF64">
    <property type="entry name" value="TRANSCRIPTIONAL REGULATOR SLYA"/>
    <property type="match status" value="1"/>
</dbReference>
<dbReference type="PANTHER" id="PTHR33164">
    <property type="entry name" value="TRANSCRIPTIONAL REGULATOR, MARR FAMILY"/>
    <property type="match status" value="1"/>
</dbReference>
<sequence length="150" mass="17487">MLSNMNGNFEDTDDFFSFLTGKAYAALGRRLQRNLKEEGVCITSEQWSLLYYLWIEEGRTQQELACLTFRDKPSVSRLINNLEKLKLVIRVNDKDDKRTNLIFLTKQGRQMKETCLRQAKRTINQALEGVAREDMVRARNTLDVLYSNLS</sequence>
<gene>
    <name evidence="5" type="ORF">H8B21_18380</name>
</gene>
<dbReference type="InterPro" id="IPR000835">
    <property type="entry name" value="HTH_MarR-typ"/>
</dbReference>
<evidence type="ECO:0000259" key="4">
    <source>
        <dbReference type="PROSITE" id="PS50995"/>
    </source>
</evidence>
<feature type="domain" description="HTH marR-type" evidence="4">
    <location>
        <begin position="13"/>
        <end position="147"/>
    </location>
</feature>
<dbReference type="InterPro" id="IPR036388">
    <property type="entry name" value="WH-like_DNA-bd_sf"/>
</dbReference>
<accession>A0ABR7XWW7</accession>
<evidence type="ECO:0000256" key="3">
    <source>
        <dbReference type="ARBA" id="ARBA00023163"/>
    </source>
</evidence>
<dbReference type="InterPro" id="IPR036390">
    <property type="entry name" value="WH_DNA-bd_sf"/>
</dbReference>
<dbReference type="Pfam" id="PF12802">
    <property type="entry name" value="MarR_2"/>
    <property type="match status" value="1"/>
</dbReference>
<dbReference type="SUPFAM" id="SSF46785">
    <property type="entry name" value="Winged helix' DNA-binding domain"/>
    <property type="match status" value="1"/>
</dbReference>
<protein>
    <submittedName>
        <fullName evidence="5">MarR family transcriptional regulator</fullName>
    </submittedName>
</protein>
<name>A0ABR7XWW7_9SPHI</name>
<dbReference type="SMART" id="SM00347">
    <property type="entry name" value="HTH_MARR"/>
    <property type="match status" value="1"/>
</dbReference>
<keyword evidence="3" id="KW-0804">Transcription</keyword>
<dbReference type="EMBL" id="JACNYL010000005">
    <property type="protein sequence ID" value="MBD1423531.1"/>
    <property type="molecule type" value="Genomic_DNA"/>
</dbReference>
<dbReference type="InterPro" id="IPR039422">
    <property type="entry name" value="MarR/SlyA-like"/>
</dbReference>
<evidence type="ECO:0000313" key="5">
    <source>
        <dbReference type="EMBL" id="MBD1423531.1"/>
    </source>
</evidence>
<dbReference type="PROSITE" id="PS50995">
    <property type="entry name" value="HTH_MARR_2"/>
    <property type="match status" value="1"/>
</dbReference>
<evidence type="ECO:0000313" key="6">
    <source>
        <dbReference type="Proteomes" id="UP000651112"/>
    </source>
</evidence>
<organism evidence="5 6">
    <name type="scientific">Sphingobacterium chuzhouense</name>
    <dbReference type="NCBI Taxonomy" id="1742264"/>
    <lineage>
        <taxon>Bacteria</taxon>
        <taxon>Pseudomonadati</taxon>
        <taxon>Bacteroidota</taxon>
        <taxon>Sphingobacteriia</taxon>
        <taxon>Sphingobacteriales</taxon>
        <taxon>Sphingobacteriaceae</taxon>
        <taxon>Sphingobacterium</taxon>
    </lineage>
</organism>
<dbReference type="Proteomes" id="UP000651112">
    <property type="component" value="Unassembled WGS sequence"/>
</dbReference>
<proteinExistence type="predicted"/>
<evidence type="ECO:0000256" key="1">
    <source>
        <dbReference type="ARBA" id="ARBA00023015"/>
    </source>
</evidence>
<reference evidence="5 6" key="1">
    <citation type="submission" date="2020-08" db="EMBL/GenBank/DDBJ databases">
        <title>Sphingobacterium sp. DN00404 isolated from aquaculture water.</title>
        <authorList>
            <person name="Zhang M."/>
        </authorList>
    </citation>
    <scope>NUCLEOTIDE SEQUENCE [LARGE SCALE GENOMIC DNA]</scope>
    <source>
        <strain evidence="5 6">KCTC 42746</strain>
    </source>
</reference>
<keyword evidence="6" id="KW-1185">Reference proteome</keyword>
<comment type="caution">
    <text evidence="5">The sequence shown here is derived from an EMBL/GenBank/DDBJ whole genome shotgun (WGS) entry which is preliminary data.</text>
</comment>
<keyword evidence="2" id="KW-0238">DNA-binding</keyword>